<dbReference type="EMBL" id="JAGTTL010000019">
    <property type="protein sequence ID" value="KAK6308036.1"/>
    <property type="molecule type" value="Genomic_DNA"/>
</dbReference>
<dbReference type="Proteomes" id="UP001356427">
    <property type="component" value="Unassembled WGS sequence"/>
</dbReference>
<feature type="compositionally biased region" description="Basic and acidic residues" evidence="1">
    <location>
        <begin position="161"/>
        <end position="174"/>
    </location>
</feature>
<organism evidence="2 3">
    <name type="scientific">Coregonus suidteri</name>
    <dbReference type="NCBI Taxonomy" id="861788"/>
    <lineage>
        <taxon>Eukaryota</taxon>
        <taxon>Metazoa</taxon>
        <taxon>Chordata</taxon>
        <taxon>Craniata</taxon>
        <taxon>Vertebrata</taxon>
        <taxon>Euteleostomi</taxon>
        <taxon>Actinopterygii</taxon>
        <taxon>Neopterygii</taxon>
        <taxon>Teleostei</taxon>
        <taxon>Protacanthopterygii</taxon>
        <taxon>Salmoniformes</taxon>
        <taxon>Salmonidae</taxon>
        <taxon>Coregoninae</taxon>
        <taxon>Coregonus</taxon>
    </lineage>
</organism>
<evidence type="ECO:0000256" key="1">
    <source>
        <dbReference type="SAM" id="MobiDB-lite"/>
    </source>
</evidence>
<evidence type="ECO:0000313" key="2">
    <source>
        <dbReference type="EMBL" id="KAK6308036.1"/>
    </source>
</evidence>
<evidence type="ECO:0000313" key="3">
    <source>
        <dbReference type="Proteomes" id="UP001356427"/>
    </source>
</evidence>
<reference evidence="2 3" key="1">
    <citation type="submission" date="2021-04" db="EMBL/GenBank/DDBJ databases">
        <authorList>
            <person name="De Guttry C."/>
            <person name="Zahm M."/>
            <person name="Klopp C."/>
            <person name="Cabau C."/>
            <person name="Louis A."/>
            <person name="Berthelot C."/>
            <person name="Parey E."/>
            <person name="Roest Crollius H."/>
            <person name="Montfort J."/>
            <person name="Robinson-Rechavi M."/>
            <person name="Bucao C."/>
            <person name="Bouchez O."/>
            <person name="Gislard M."/>
            <person name="Lluch J."/>
            <person name="Milhes M."/>
            <person name="Lampietro C."/>
            <person name="Lopez Roques C."/>
            <person name="Donnadieu C."/>
            <person name="Braasch I."/>
            <person name="Desvignes T."/>
            <person name="Postlethwait J."/>
            <person name="Bobe J."/>
            <person name="Wedekind C."/>
            <person name="Guiguen Y."/>
        </authorList>
    </citation>
    <scope>NUCLEOTIDE SEQUENCE [LARGE SCALE GENOMIC DNA]</scope>
    <source>
        <strain evidence="2">Cs_M1</strain>
        <tissue evidence="2">Blood</tissue>
    </source>
</reference>
<sequence>MDWSELEPLYRLDEHAYDLKLNFNVSLEDWDNFDGTVDRMFTLLGNFNHQPNGRRSNVIPGEGRGGRDHALVSSTDQSASAIYLTTLATPALLLREAGAEVLREALGLNGGPHRSASSSSSSPPVPAEEGSSDWDRPPPLLNQFVEEGQPTLHEKEEDEESRERGDEEEKELLRRRSTRWRLNHAQCDCSHSSTSRLISG</sequence>
<accession>A0AAN8LQ62</accession>
<proteinExistence type="predicted"/>
<gene>
    <name evidence="2" type="ORF">J4Q44_G00213070</name>
</gene>
<dbReference type="AlphaFoldDB" id="A0AAN8LQ62"/>
<protein>
    <submittedName>
        <fullName evidence="2">Uncharacterized protein</fullName>
    </submittedName>
</protein>
<feature type="region of interest" description="Disordered" evidence="1">
    <location>
        <begin position="109"/>
        <end position="177"/>
    </location>
</feature>
<name>A0AAN8LQ62_9TELE</name>
<comment type="caution">
    <text evidence="2">The sequence shown here is derived from an EMBL/GenBank/DDBJ whole genome shotgun (WGS) entry which is preliminary data.</text>
</comment>
<keyword evidence="3" id="KW-1185">Reference proteome</keyword>